<evidence type="ECO:0000313" key="3">
    <source>
        <dbReference type="Proteomes" id="UP000236654"/>
    </source>
</evidence>
<dbReference type="InterPro" id="IPR000905">
    <property type="entry name" value="Gcp-like_dom"/>
</dbReference>
<dbReference type="Pfam" id="PF00814">
    <property type="entry name" value="TsaD"/>
    <property type="match status" value="1"/>
</dbReference>
<dbReference type="NCBIfam" id="TIGR03725">
    <property type="entry name" value="T6A_YeaZ"/>
    <property type="match status" value="1"/>
</dbReference>
<dbReference type="EMBL" id="PJNI01000003">
    <property type="protein sequence ID" value="PKR81423.1"/>
    <property type="molecule type" value="Genomic_DNA"/>
</dbReference>
<dbReference type="AlphaFoldDB" id="A0A2I0R4B9"/>
<feature type="domain" description="Gcp-like" evidence="1">
    <location>
        <begin position="37"/>
        <end position="139"/>
    </location>
</feature>
<dbReference type="InterPro" id="IPR022496">
    <property type="entry name" value="T6A_TsaB"/>
</dbReference>
<dbReference type="RefSeq" id="WP_101333904.1">
    <property type="nucleotide sequence ID" value="NZ_PJNI01000003.1"/>
</dbReference>
<sequence>MARFLHIETSTKVCSVALSENGKLVDSMEASSDKYIHAERLTVFIEKIIENNNWKLPKIDAIVVTRGPGSYTGLRIGVSTAKGLCYALNKPLISVDTLESIAQLASTKHPNTNICAMIDARRMEVFSTIFNSRFNVIKPLSADVLEENTYQEFLPMVVVGDGASKTKEIWKNRELTLDESISSSAKGQIELAFKKYQANEFEDVAYFEPQYLKDFVVTPSKKKLL</sequence>
<evidence type="ECO:0000259" key="1">
    <source>
        <dbReference type="Pfam" id="PF00814"/>
    </source>
</evidence>
<dbReference type="PANTHER" id="PTHR11735:SF11">
    <property type="entry name" value="TRNA THREONYLCARBAMOYLADENOSINE BIOSYNTHESIS PROTEIN TSAB"/>
    <property type="match status" value="1"/>
</dbReference>
<proteinExistence type="predicted"/>
<keyword evidence="2" id="KW-0808">Transferase</keyword>
<comment type="caution">
    <text evidence="2">The sequence shown here is derived from an EMBL/GenBank/DDBJ whole genome shotgun (WGS) entry which is preliminary data.</text>
</comment>
<reference evidence="2 3" key="1">
    <citation type="submission" date="2017-12" db="EMBL/GenBank/DDBJ databases">
        <title>The draft genome sequence of Brumimicrobium saltpan LHR20.</title>
        <authorList>
            <person name="Do Z.-J."/>
            <person name="Luo H.-R."/>
        </authorList>
    </citation>
    <scope>NUCLEOTIDE SEQUENCE [LARGE SCALE GENOMIC DNA]</scope>
    <source>
        <strain evidence="2 3">LHR20</strain>
    </source>
</reference>
<dbReference type="InterPro" id="IPR043129">
    <property type="entry name" value="ATPase_NBD"/>
</dbReference>
<dbReference type="CDD" id="cd24032">
    <property type="entry name" value="ASKHA_NBD_TsaB"/>
    <property type="match status" value="1"/>
</dbReference>
<dbReference type="GO" id="GO:0005829">
    <property type="term" value="C:cytosol"/>
    <property type="evidence" value="ECO:0007669"/>
    <property type="project" value="TreeGrafter"/>
</dbReference>
<dbReference type="Proteomes" id="UP000236654">
    <property type="component" value="Unassembled WGS sequence"/>
</dbReference>
<evidence type="ECO:0000313" key="2">
    <source>
        <dbReference type="EMBL" id="PKR81423.1"/>
    </source>
</evidence>
<name>A0A2I0R4B9_9FLAO</name>
<gene>
    <name evidence="2" type="primary">tsaB</name>
    <name evidence="2" type="ORF">CW751_05045</name>
</gene>
<accession>A0A2I0R4B9</accession>
<dbReference type="OrthoDB" id="9784166at2"/>
<keyword evidence="3" id="KW-1185">Reference proteome</keyword>
<dbReference type="Gene3D" id="3.30.420.40">
    <property type="match status" value="2"/>
</dbReference>
<dbReference type="GO" id="GO:0016740">
    <property type="term" value="F:transferase activity"/>
    <property type="evidence" value="ECO:0007669"/>
    <property type="project" value="UniProtKB-KW"/>
</dbReference>
<dbReference type="SUPFAM" id="SSF53067">
    <property type="entry name" value="Actin-like ATPase domain"/>
    <property type="match status" value="2"/>
</dbReference>
<dbReference type="PANTHER" id="PTHR11735">
    <property type="entry name" value="TRNA N6-ADENOSINE THREONYLCARBAMOYLTRANSFERASE"/>
    <property type="match status" value="1"/>
</dbReference>
<organism evidence="2 3">
    <name type="scientific">Brumimicrobium salinarum</name>
    <dbReference type="NCBI Taxonomy" id="2058658"/>
    <lineage>
        <taxon>Bacteria</taxon>
        <taxon>Pseudomonadati</taxon>
        <taxon>Bacteroidota</taxon>
        <taxon>Flavobacteriia</taxon>
        <taxon>Flavobacteriales</taxon>
        <taxon>Crocinitomicaceae</taxon>
        <taxon>Brumimicrobium</taxon>
    </lineage>
</organism>
<dbReference type="GO" id="GO:0002949">
    <property type="term" value="P:tRNA threonylcarbamoyladenosine modification"/>
    <property type="evidence" value="ECO:0007669"/>
    <property type="project" value="InterPro"/>
</dbReference>
<protein>
    <submittedName>
        <fullName evidence="2">tRNA (Adenosine(37)-N6)-threonylcarbamoyltransferase complex dimerization subunit type 1 TsaB</fullName>
    </submittedName>
</protein>